<comment type="caution">
    <text evidence="1">The sequence shown here is derived from an EMBL/GenBank/DDBJ whole genome shotgun (WGS) entry which is preliminary data.</text>
</comment>
<dbReference type="Proteomes" id="UP000198287">
    <property type="component" value="Unassembled WGS sequence"/>
</dbReference>
<gene>
    <name evidence="1" type="ORF">Fcan01_03443</name>
</gene>
<evidence type="ECO:0000313" key="1">
    <source>
        <dbReference type="EMBL" id="OXA63182.1"/>
    </source>
</evidence>
<proteinExistence type="predicted"/>
<evidence type="ECO:0000313" key="2">
    <source>
        <dbReference type="Proteomes" id="UP000198287"/>
    </source>
</evidence>
<dbReference type="InterPro" id="IPR032675">
    <property type="entry name" value="LRR_dom_sf"/>
</dbReference>
<dbReference type="EMBL" id="LNIX01000001">
    <property type="protein sequence ID" value="OXA63182.1"/>
    <property type="molecule type" value="Genomic_DNA"/>
</dbReference>
<sequence length="584" mass="67477">MEFETLLNSRLACSDWNDLIATEVLPYRASLRIQIDKSKVAKKFRKGEWDANLTGYWDDITVHYPEDPAQFAHIAIFNWGSKSSSFRCFSVVTKVILFECGKATFIDFVHSILAGLPHLRHVEIKSQHWASHARLRYQPTTSYRTTLSSWTEGLKRAARLLTFRIAVFGKRTTIKYLNLLSVVDAPLKLVTLDVDLSKNAGHPLNSITVDEVGQLLVKVIQNCQETLQNLRIKWDHRVEGDLNLVRYSRDFDPYALFILMVASNRDLFHGLCLKRLSLNFPVMAFVPVNLVNEVLVPFIWSQEATLEKLTFSRVRWESSVRSFLSNFTPQFTERIEMGVFMVDVDTSNGLRLVKGVSKVEFHSLGTTVFDLNSMNARKTRCRRSGTVKFKKHLLTSLRFQNSAMNPTLNYINIHDILHNFRLLQDLELIDHSDNRETRSYSNNELNHIFLKLPHLKSLKMTNLRGISDAGLTHIPDCEISRMTETGVLYMEQHPLRSPLIIQAANLTFLELRDLSSSVTDISVYFAFQFIPKIDKIALYGNHQITDWGKRVLQRRFSRNPRFELHLRKETLDEDLAHSYLLDFP</sequence>
<accession>A0A226F050</accession>
<protein>
    <submittedName>
        <fullName evidence="1">Uncharacterized protein</fullName>
    </submittedName>
</protein>
<dbReference type="AlphaFoldDB" id="A0A226F050"/>
<dbReference type="Gene3D" id="3.80.10.10">
    <property type="entry name" value="Ribonuclease Inhibitor"/>
    <property type="match status" value="1"/>
</dbReference>
<reference evidence="1 2" key="1">
    <citation type="submission" date="2015-12" db="EMBL/GenBank/DDBJ databases">
        <title>The genome of Folsomia candida.</title>
        <authorList>
            <person name="Faddeeva A."/>
            <person name="Derks M.F."/>
            <person name="Anvar Y."/>
            <person name="Smit S."/>
            <person name="Van Straalen N."/>
            <person name="Roelofs D."/>
        </authorList>
    </citation>
    <scope>NUCLEOTIDE SEQUENCE [LARGE SCALE GENOMIC DNA]</scope>
    <source>
        <strain evidence="1 2">VU population</strain>
        <tissue evidence="1">Whole body</tissue>
    </source>
</reference>
<dbReference type="OMA" id="MEYCHET"/>
<dbReference type="SUPFAM" id="SSF52047">
    <property type="entry name" value="RNI-like"/>
    <property type="match status" value="1"/>
</dbReference>
<name>A0A226F050_FOLCA</name>
<organism evidence="1 2">
    <name type="scientific">Folsomia candida</name>
    <name type="common">Springtail</name>
    <dbReference type="NCBI Taxonomy" id="158441"/>
    <lineage>
        <taxon>Eukaryota</taxon>
        <taxon>Metazoa</taxon>
        <taxon>Ecdysozoa</taxon>
        <taxon>Arthropoda</taxon>
        <taxon>Hexapoda</taxon>
        <taxon>Collembola</taxon>
        <taxon>Entomobryomorpha</taxon>
        <taxon>Isotomoidea</taxon>
        <taxon>Isotomidae</taxon>
        <taxon>Proisotominae</taxon>
        <taxon>Folsomia</taxon>
    </lineage>
</organism>
<keyword evidence="2" id="KW-1185">Reference proteome</keyword>
<dbReference type="OrthoDB" id="10667410at2759"/>